<dbReference type="RefSeq" id="WP_186935127.1">
    <property type="nucleotide sequence ID" value="NZ_JACOPS010000002.1"/>
</dbReference>
<evidence type="ECO:0000256" key="4">
    <source>
        <dbReference type="ARBA" id="ARBA00023136"/>
    </source>
</evidence>
<accession>A0ABR7HK61</accession>
<feature type="transmembrane region" description="Helical" evidence="6">
    <location>
        <begin position="64"/>
        <end position="81"/>
    </location>
</feature>
<evidence type="ECO:0000313" key="8">
    <source>
        <dbReference type="EMBL" id="MBC5727878.1"/>
    </source>
</evidence>
<keyword evidence="2 6" id="KW-0812">Transmembrane</keyword>
<feature type="transmembrane region" description="Helical" evidence="6">
    <location>
        <begin position="198"/>
        <end position="216"/>
    </location>
</feature>
<evidence type="ECO:0000256" key="6">
    <source>
        <dbReference type="SAM" id="Phobius"/>
    </source>
</evidence>
<feature type="transmembrane region" description="Helical" evidence="6">
    <location>
        <begin position="386"/>
        <end position="407"/>
    </location>
</feature>
<feature type="transmembrane region" description="Helical" evidence="6">
    <location>
        <begin position="222"/>
        <end position="240"/>
    </location>
</feature>
<dbReference type="GO" id="GO:0016874">
    <property type="term" value="F:ligase activity"/>
    <property type="evidence" value="ECO:0007669"/>
    <property type="project" value="UniProtKB-KW"/>
</dbReference>
<evidence type="ECO:0000256" key="5">
    <source>
        <dbReference type="SAM" id="MobiDB-lite"/>
    </source>
</evidence>
<reference evidence="8 9" key="1">
    <citation type="submission" date="2020-08" db="EMBL/GenBank/DDBJ databases">
        <title>Genome public.</title>
        <authorList>
            <person name="Liu C."/>
            <person name="Sun Q."/>
        </authorList>
    </citation>
    <scope>NUCLEOTIDE SEQUENCE [LARGE SCALE GENOMIC DNA]</scope>
    <source>
        <strain evidence="8 9">NSJ-71</strain>
    </source>
</reference>
<feature type="transmembrane region" description="Helical" evidence="6">
    <location>
        <begin position="428"/>
        <end position="445"/>
    </location>
</feature>
<keyword evidence="4 6" id="KW-0472">Membrane</keyword>
<dbReference type="PANTHER" id="PTHR37422:SF13">
    <property type="entry name" value="LIPOPOLYSACCHARIDE BIOSYNTHESIS PROTEIN PA4999-RELATED"/>
    <property type="match status" value="1"/>
</dbReference>
<evidence type="ECO:0000256" key="2">
    <source>
        <dbReference type="ARBA" id="ARBA00022692"/>
    </source>
</evidence>
<proteinExistence type="predicted"/>
<evidence type="ECO:0000259" key="7">
    <source>
        <dbReference type="Pfam" id="PF04932"/>
    </source>
</evidence>
<feature type="transmembrane region" description="Helical" evidence="6">
    <location>
        <begin position="165"/>
        <end position="186"/>
    </location>
</feature>
<feature type="transmembrane region" description="Helical" evidence="6">
    <location>
        <begin position="87"/>
        <end position="105"/>
    </location>
</feature>
<protein>
    <submittedName>
        <fullName evidence="8">O-antigen ligase family protein</fullName>
    </submittedName>
</protein>
<gene>
    <name evidence="8" type="ORF">H8R91_04970</name>
</gene>
<feature type="transmembrane region" description="Helical" evidence="6">
    <location>
        <begin position="12"/>
        <end position="29"/>
    </location>
</feature>
<sequence>MKELKKKIKSFSCYRKVYIFTLFFCNVSFLQIPAYILVAFLFCWGIWLTYYKQKTNNTFFKLRFGLWVWGFLAVSLLTMLLNFTYTIFYSALMFLHILICFFIFYGMHTEPDFDFKNELYTVARGIVYITTIANFIGIFCLMFNIRFEWYWIKFTIYENRFTGIYINPNLLGFVSCVAIFCCHILCKPDFQNAVNQRKVSKIWIIACVCTSLFSLLLCDSNASMVLILAYMIVYIVYQFFAAKDGLSPAKVTMRIVALVLVGTFLVGSSLMFREICQQGFAVVTAKTYSLLDEITEKEQSDTDEQPKQNDSDNNKTAAPSDKGPITFEHENSNIDSGRFKLYRESLDLFKISPVFGISNGNIVFYSQEYANGTLKYTYHNNDLHNGFLTILVSTGVLGFVIFGIFGFRFAKHAAQHLFLQKKTFKNDAYPCMFAFLSAYLFYALFEKALLYDISFMVMWFWLIMGYTSCYIAKFEPMLETRYLFHQKRLHRSLL</sequence>
<feature type="compositionally biased region" description="Basic and acidic residues" evidence="5">
    <location>
        <begin position="297"/>
        <end position="313"/>
    </location>
</feature>
<keyword evidence="3 6" id="KW-1133">Transmembrane helix</keyword>
<comment type="subcellular location">
    <subcellularLocation>
        <location evidence="1">Membrane</location>
        <topology evidence="1">Multi-pass membrane protein</topology>
    </subcellularLocation>
</comment>
<feature type="transmembrane region" description="Helical" evidence="6">
    <location>
        <begin position="126"/>
        <end position="145"/>
    </location>
</feature>
<dbReference type="InterPro" id="IPR007016">
    <property type="entry name" value="O-antigen_ligase-rel_domated"/>
</dbReference>
<feature type="domain" description="O-antigen ligase-related" evidence="7">
    <location>
        <begin position="208"/>
        <end position="402"/>
    </location>
</feature>
<organism evidence="8 9">
    <name type="scientific">Ruminococcus intestinalis</name>
    <dbReference type="NCBI Taxonomy" id="2763066"/>
    <lineage>
        <taxon>Bacteria</taxon>
        <taxon>Bacillati</taxon>
        <taxon>Bacillota</taxon>
        <taxon>Clostridia</taxon>
        <taxon>Eubacteriales</taxon>
        <taxon>Oscillospiraceae</taxon>
        <taxon>Ruminococcus</taxon>
    </lineage>
</organism>
<feature type="region of interest" description="Disordered" evidence="5">
    <location>
        <begin position="297"/>
        <end position="331"/>
    </location>
</feature>
<keyword evidence="8" id="KW-0436">Ligase</keyword>
<evidence type="ECO:0000313" key="9">
    <source>
        <dbReference type="Proteomes" id="UP000636755"/>
    </source>
</evidence>
<feature type="transmembrane region" description="Helical" evidence="6">
    <location>
        <begin position="451"/>
        <end position="472"/>
    </location>
</feature>
<dbReference type="EMBL" id="JACOPS010000002">
    <property type="protein sequence ID" value="MBC5727878.1"/>
    <property type="molecule type" value="Genomic_DNA"/>
</dbReference>
<dbReference type="Proteomes" id="UP000636755">
    <property type="component" value="Unassembled WGS sequence"/>
</dbReference>
<dbReference type="InterPro" id="IPR051533">
    <property type="entry name" value="WaaL-like"/>
</dbReference>
<name>A0ABR7HK61_9FIRM</name>
<comment type="caution">
    <text evidence="8">The sequence shown here is derived from an EMBL/GenBank/DDBJ whole genome shotgun (WGS) entry which is preliminary data.</text>
</comment>
<dbReference type="Pfam" id="PF04932">
    <property type="entry name" value="Wzy_C"/>
    <property type="match status" value="1"/>
</dbReference>
<evidence type="ECO:0000256" key="1">
    <source>
        <dbReference type="ARBA" id="ARBA00004141"/>
    </source>
</evidence>
<dbReference type="PANTHER" id="PTHR37422">
    <property type="entry name" value="TEICHURONIC ACID BIOSYNTHESIS PROTEIN TUAE"/>
    <property type="match status" value="1"/>
</dbReference>
<keyword evidence="9" id="KW-1185">Reference proteome</keyword>
<feature type="transmembrane region" description="Helical" evidence="6">
    <location>
        <begin position="252"/>
        <end position="272"/>
    </location>
</feature>
<evidence type="ECO:0000256" key="3">
    <source>
        <dbReference type="ARBA" id="ARBA00022989"/>
    </source>
</evidence>